<dbReference type="Pfam" id="PF12476">
    <property type="entry name" value="DUF3696"/>
    <property type="match status" value="1"/>
</dbReference>
<protein>
    <submittedName>
        <fullName evidence="4">Uncharacterized conserved protein</fullName>
    </submittedName>
</protein>
<proteinExistence type="predicted"/>
<dbReference type="RefSeq" id="WP_089187443.1">
    <property type="nucleotide sequence ID" value="NZ_LR134493.1"/>
</dbReference>
<feature type="domain" description="Endonuclease GajA/Old nuclease/RecF-like AAA" evidence="2">
    <location>
        <begin position="198"/>
        <end position="289"/>
    </location>
</feature>
<dbReference type="GO" id="GO:0016887">
    <property type="term" value="F:ATP hydrolysis activity"/>
    <property type="evidence" value="ECO:0007669"/>
    <property type="project" value="InterPro"/>
</dbReference>
<dbReference type="InterPro" id="IPR027417">
    <property type="entry name" value="P-loop_NTPase"/>
</dbReference>
<feature type="domain" description="Rad50/SbcC-type AAA" evidence="3">
    <location>
        <begin position="4"/>
        <end position="84"/>
    </location>
</feature>
<dbReference type="AlphaFoldDB" id="A0A3S4WIK8"/>
<dbReference type="InterPro" id="IPR014592">
    <property type="entry name" value="P-loop_UCP034888"/>
</dbReference>
<dbReference type="EMBL" id="LR134493">
    <property type="protein sequence ID" value="VEI66601.1"/>
    <property type="molecule type" value="Genomic_DNA"/>
</dbReference>
<dbReference type="GO" id="GO:0006302">
    <property type="term" value="P:double-strand break repair"/>
    <property type="evidence" value="ECO:0007669"/>
    <property type="project" value="InterPro"/>
</dbReference>
<evidence type="ECO:0000259" key="3">
    <source>
        <dbReference type="Pfam" id="PF13476"/>
    </source>
</evidence>
<dbReference type="InterPro" id="IPR041685">
    <property type="entry name" value="AAA_GajA/Old/RecF-like"/>
</dbReference>
<gene>
    <name evidence="4" type="ORF">NCTC10036_02710</name>
</gene>
<dbReference type="InterPro" id="IPR051396">
    <property type="entry name" value="Bact_Antivir_Def_Nuclease"/>
</dbReference>
<evidence type="ECO:0000313" key="4">
    <source>
        <dbReference type="EMBL" id="VEI66601.1"/>
    </source>
</evidence>
<reference evidence="4 5" key="1">
    <citation type="submission" date="2018-12" db="EMBL/GenBank/DDBJ databases">
        <authorList>
            <consortium name="Pathogen Informatics"/>
        </authorList>
    </citation>
    <scope>NUCLEOTIDE SEQUENCE [LARGE SCALE GENOMIC DNA]</scope>
    <source>
        <strain evidence="4 5">NCTC10036</strain>
    </source>
</reference>
<dbReference type="Pfam" id="PF13476">
    <property type="entry name" value="AAA_23"/>
    <property type="match status" value="1"/>
</dbReference>
<organism evidence="4 5">
    <name type="scientific">Serratia rubidaea</name>
    <name type="common">Serratia marinorubra</name>
    <dbReference type="NCBI Taxonomy" id="61652"/>
    <lineage>
        <taxon>Bacteria</taxon>
        <taxon>Pseudomonadati</taxon>
        <taxon>Pseudomonadota</taxon>
        <taxon>Gammaproteobacteria</taxon>
        <taxon>Enterobacterales</taxon>
        <taxon>Yersiniaceae</taxon>
        <taxon>Serratia</taxon>
    </lineage>
</organism>
<dbReference type="PIRSF" id="PIRSF034888">
    <property type="entry name" value="P-loop_UCP034888"/>
    <property type="match status" value="1"/>
</dbReference>
<evidence type="ECO:0000313" key="5">
    <source>
        <dbReference type="Proteomes" id="UP000281904"/>
    </source>
</evidence>
<dbReference type="InterPro" id="IPR022532">
    <property type="entry name" value="DUF3696"/>
</dbReference>
<evidence type="ECO:0000259" key="1">
    <source>
        <dbReference type="Pfam" id="PF12476"/>
    </source>
</evidence>
<dbReference type="InterPro" id="IPR038729">
    <property type="entry name" value="Rad50/SbcC_AAA"/>
</dbReference>
<dbReference type="PANTHER" id="PTHR43581:SF2">
    <property type="entry name" value="EXCINUCLEASE ATPASE SUBUNIT"/>
    <property type="match status" value="1"/>
</dbReference>
<accession>A0A3S4WIK8</accession>
<dbReference type="Gene3D" id="3.40.50.300">
    <property type="entry name" value="P-loop containing nucleotide triphosphate hydrolases"/>
    <property type="match status" value="1"/>
</dbReference>
<dbReference type="Proteomes" id="UP000281904">
    <property type="component" value="Chromosome"/>
</dbReference>
<sequence length="358" mass="40030">MLESITIKSFKSFIDSTIKLNNLTILTGLNNSGKSSIIQAIRMCLLCNENSSPYISGYGDFSDLKSKLSAINSNIEINLTVKDSKDSLSLKLGEDEVKCLSNMPPLSYDYVSADRHGPNVILPTMDANISNISVGAKGEYFIDYYLKFENVIIPELTRHEQSVGNLLKHQIVYWMREISPGIELDFDINKKHDITHLEVNGFRATNTGFGISYVLPIVLAALTMSSLPPLDDFKYKNLKKWHNCKNKLLIVENPEAHLHPRGQTALGKLIALASACGVQIIVETHSDHFLDGVRLAVKQFDELLPKNCSILYFSREKNLESTSEEISISKDGKLSSWPVGFFDQTSINLSKLAKRDLK</sequence>
<dbReference type="Pfam" id="PF13175">
    <property type="entry name" value="AAA_15"/>
    <property type="match status" value="1"/>
</dbReference>
<dbReference type="SUPFAM" id="SSF52540">
    <property type="entry name" value="P-loop containing nucleoside triphosphate hydrolases"/>
    <property type="match status" value="1"/>
</dbReference>
<name>A0A3S4WIK8_SERRU</name>
<feature type="domain" description="DUF3696" evidence="1">
    <location>
        <begin position="305"/>
        <end position="352"/>
    </location>
</feature>
<dbReference type="PANTHER" id="PTHR43581">
    <property type="entry name" value="ATP/GTP PHOSPHATASE"/>
    <property type="match status" value="1"/>
</dbReference>
<evidence type="ECO:0000259" key="2">
    <source>
        <dbReference type="Pfam" id="PF13175"/>
    </source>
</evidence>